<keyword evidence="12" id="KW-1185">Reference proteome</keyword>
<evidence type="ECO:0000313" key="11">
    <source>
        <dbReference type="EMBL" id="GGH65558.1"/>
    </source>
</evidence>
<keyword evidence="7" id="KW-0408">Iron</keyword>
<dbReference type="InterPro" id="IPR001709">
    <property type="entry name" value="Flavoprot_Pyr_Nucl_cyt_Rdtase"/>
</dbReference>
<dbReference type="InterPro" id="IPR039261">
    <property type="entry name" value="FNR_nucleotide-bd"/>
</dbReference>
<feature type="domain" description="FAD-binding FR-type" evidence="10">
    <location>
        <begin position="1"/>
        <end position="103"/>
    </location>
</feature>
<dbReference type="InterPro" id="IPR017927">
    <property type="entry name" value="FAD-bd_FR_type"/>
</dbReference>
<evidence type="ECO:0000256" key="3">
    <source>
        <dbReference type="ARBA" id="ARBA00022714"/>
    </source>
</evidence>
<sequence length="339" mass="37147">MEYTLTIAEKKVETPDTVTIRFRQPAFKKMKYRAGQYITVIVTVNGRKYRRPYSISSVYGLDTTIDITVKEVPGGVVSGHIVRHWQPGDSIAVMEPMGDYLLPEQTDGHTLYCWCAGSGITPNYAIIREALHNRPALEQIVLVYGNRHYGTTIFKEELNSLLNAHGERLKVYHVHSQPIAGEAAYYNRRLDSACVNRLLQQGQGPALHYICGPAAMTQLVQSALTEKGVACEQVFTESFEKYDTAALPDGVVAAAAIVQQHDITRQLAVARGSSLLDACLDAGLDIVYSCQGGSCGLCTAHVLQGEVFTTQAPGYGREGDSCLLCSSYPLTEQLSLQIP</sequence>
<organism evidence="11 12">
    <name type="scientific">Filimonas zeae</name>
    <dbReference type="NCBI Taxonomy" id="1737353"/>
    <lineage>
        <taxon>Bacteria</taxon>
        <taxon>Pseudomonadati</taxon>
        <taxon>Bacteroidota</taxon>
        <taxon>Chitinophagia</taxon>
        <taxon>Chitinophagales</taxon>
        <taxon>Chitinophagaceae</taxon>
        <taxon>Filimonas</taxon>
    </lineage>
</organism>
<dbReference type="InterPro" id="IPR006058">
    <property type="entry name" value="2Fe2S_fd_BS"/>
</dbReference>
<evidence type="ECO:0000256" key="4">
    <source>
        <dbReference type="ARBA" id="ARBA00022723"/>
    </source>
</evidence>
<evidence type="ECO:0000256" key="8">
    <source>
        <dbReference type="ARBA" id="ARBA00023014"/>
    </source>
</evidence>
<dbReference type="SUPFAM" id="SSF52343">
    <property type="entry name" value="Ferredoxin reductase-like, C-terminal NADP-linked domain"/>
    <property type="match status" value="1"/>
</dbReference>
<dbReference type="Gene3D" id="3.40.50.80">
    <property type="entry name" value="Nucleotide-binding domain of ferredoxin-NADP reductase (FNR) module"/>
    <property type="match status" value="1"/>
</dbReference>
<keyword evidence="5" id="KW-0274">FAD</keyword>
<dbReference type="InterPro" id="IPR050415">
    <property type="entry name" value="MRET"/>
</dbReference>
<keyword evidence="6" id="KW-0560">Oxidoreductase</keyword>
<feature type="domain" description="2Fe-2S ferredoxin-type" evidence="9">
    <location>
        <begin position="254"/>
        <end position="339"/>
    </location>
</feature>
<dbReference type="CDD" id="cd00207">
    <property type="entry name" value="fer2"/>
    <property type="match status" value="1"/>
</dbReference>
<evidence type="ECO:0000259" key="10">
    <source>
        <dbReference type="PROSITE" id="PS51384"/>
    </source>
</evidence>
<dbReference type="InterPro" id="IPR036010">
    <property type="entry name" value="2Fe-2S_ferredoxin-like_sf"/>
</dbReference>
<keyword evidence="4" id="KW-0479">Metal-binding</keyword>
<dbReference type="SUPFAM" id="SSF54292">
    <property type="entry name" value="2Fe-2S ferredoxin-like"/>
    <property type="match status" value="1"/>
</dbReference>
<evidence type="ECO:0000256" key="6">
    <source>
        <dbReference type="ARBA" id="ARBA00023002"/>
    </source>
</evidence>
<dbReference type="GO" id="GO:0051537">
    <property type="term" value="F:2 iron, 2 sulfur cluster binding"/>
    <property type="evidence" value="ECO:0007669"/>
    <property type="project" value="UniProtKB-KW"/>
</dbReference>
<dbReference type="Pfam" id="PF00111">
    <property type="entry name" value="Fer2"/>
    <property type="match status" value="1"/>
</dbReference>
<evidence type="ECO:0000256" key="1">
    <source>
        <dbReference type="ARBA" id="ARBA00001974"/>
    </source>
</evidence>
<dbReference type="Proteomes" id="UP000627292">
    <property type="component" value="Unassembled WGS sequence"/>
</dbReference>
<dbReference type="RefSeq" id="WP_188951778.1">
    <property type="nucleotide sequence ID" value="NZ_BMIB01000002.1"/>
</dbReference>
<name>A0A917IVV2_9BACT</name>
<keyword evidence="2" id="KW-0285">Flavoprotein</keyword>
<dbReference type="PROSITE" id="PS00197">
    <property type="entry name" value="2FE2S_FER_1"/>
    <property type="match status" value="1"/>
</dbReference>
<dbReference type="PROSITE" id="PS51085">
    <property type="entry name" value="2FE2S_FER_2"/>
    <property type="match status" value="1"/>
</dbReference>
<protein>
    <submittedName>
        <fullName evidence="11">Phenylacetic acid degradation protein</fullName>
    </submittedName>
</protein>
<dbReference type="InterPro" id="IPR017938">
    <property type="entry name" value="Riboflavin_synthase-like_b-brl"/>
</dbReference>
<evidence type="ECO:0000256" key="2">
    <source>
        <dbReference type="ARBA" id="ARBA00022630"/>
    </source>
</evidence>
<accession>A0A917IVV2</accession>
<reference evidence="11" key="2">
    <citation type="submission" date="2020-09" db="EMBL/GenBank/DDBJ databases">
        <authorList>
            <person name="Sun Q."/>
            <person name="Zhou Y."/>
        </authorList>
    </citation>
    <scope>NUCLEOTIDE SEQUENCE</scope>
    <source>
        <strain evidence="11">CGMCC 1.15290</strain>
    </source>
</reference>
<dbReference type="GO" id="GO:0050660">
    <property type="term" value="F:flavin adenine dinucleotide binding"/>
    <property type="evidence" value="ECO:0007669"/>
    <property type="project" value="TreeGrafter"/>
</dbReference>
<dbReference type="Gene3D" id="3.10.20.30">
    <property type="match status" value="1"/>
</dbReference>
<dbReference type="PANTHER" id="PTHR47354:SF8">
    <property type="entry name" value="1,2-PHENYLACETYL-COA EPOXIDASE, SUBUNIT E"/>
    <property type="match status" value="1"/>
</dbReference>
<dbReference type="InterPro" id="IPR001433">
    <property type="entry name" value="OxRdtase_FAD/NAD-bd"/>
</dbReference>
<proteinExistence type="predicted"/>
<dbReference type="PRINTS" id="PR00371">
    <property type="entry name" value="FPNCR"/>
</dbReference>
<keyword evidence="3" id="KW-0001">2Fe-2S</keyword>
<dbReference type="GO" id="GO:0046872">
    <property type="term" value="F:metal ion binding"/>
    <property type="evidence" value="ECO:0007669"/>
    <property type="project" value="UniProtKB-KW"/>
</dbReference>
<dbReference type="SUPFAM" id="SSF63380">
    <property type="entry name" value="Riboflavin synthase domain-like"/>
    <property type="match status" value="1"/>
</dbReference>
<evidence type="ECO:0000256" key="5">
    <source>
        <dbReference type="ARBA" id="ARBA00022827"/>
    </source>
</evidence>
<dbReference type="InterPro" id="IPR008333">
    <property type="entry name" value="Cbr1-like_FAD-bd_dom"/>
</dbReference>
<reference evidence="11" key="1">
    <citation type="journal article" date="2014" name="Int. J. Syst. Evol. Microbiol.">
        <title>Complete genome sequence of Corynebacterium casei LMG S-19264T (=DSM 44701T), isolated from a smear-ripened cheese.</title>
        <authorList>
            <consortium name="US DOE Joint Genome Institute (JGI-PGF)"/>
            <person name="Walter F."/>
            <person name="Albersmeier A."/>
            <person name="Kalinowski J."/>
            <person name="Ruckert C."/>
        </authorList>
    </citation>
    <scope>NUCLEOTIDE SEQUENCE</scope>
    <source>
        <strain evidence="11">CGMCC 1.15290</strain>
    </source>
</reference>
<dbReference type="PANTHER" id="PTHR47354">
    <property type="entry name" value="NADH OXIDOREDUCTASE HCR"/>
    <property type="match status" value="1"/>
</dbReference>
<evidence type="ECO:0000259" key="9">
    <source>
        <dbReference type="PROSITE" id="PS51085"/>
    </source>
</evidence>
<gene>
    <name evidence="11" type="ORF">GCM10011379_18820</name>
</gene>
<dbReference type="InterPro" id="IPR001041">
    <property type="entry name" value="2Fe-2S_ferredoxin-type"/>
</dbReference>
<dbReference type="PROSITE" id="PS51384">
    <property type="entry name" value="FAD_FR"/>
    <property type="match status" value="1"/>
</dbReference>
<dbReference type="Pfam" id="PF00970">
    <property type="entry name" value="FAD_binding_6"/>
    <property type="match status" value="1"/>
</dbReference>
<dbReference type="InterPro" id="IPR012675">
    <property type="entry name" value="Beta-grasp_dom_sf"/>
</dbReference>
<evidence type="ECO:0000256" key="7">
    <source>
        <dbReference type="ARBA" id="ARBA00023004"/>
    </source>
</evidence>
<comment type="caution">
    <text evidence="11">The sequence shown here is derived from an EMBL/GenBank/DDBJ whole genome shotgun (WGS) entry which is preliminary data.</text>
</comment>
<comment type="cofactor">
    <cofactor evidence="1">
        <name>FAD</name>
        <dbReference type="ChEBI" id="CHEBI:57692"/>
    </cofactor>
</comment>
<evidence type="ECO:0000313" key="12">
    <source>
        <dbReference type="Proteomes" id="UP000627292"/>
    </source>
</evidence>
<dbReference type="Pfam" id="PF00175">
    <property type="entry name" value="NAD_binding_1"/>
    <property type="match status" value="1"/>
</dbReference>
<dbReference type="CDD" id="cd06214">
    <property type="entry name" value="PA_degradation_oxidoreductase_like"/>
    <property type="match status" value="1"/>
</dbReference>
<dbReference type="Gene3D" id="2.40.30.10">
    <property type="entry name" value="Translation factors"/>
    <property type="match status" value="1"/>
</dbReference>
<keyword evidence="8" id="KW-0411">Iron-sulfur</keyword>
<dbReference type="AlphaFoldDB" id="A0A917IVV2"/>
<dbReference type="GO" id="GO:0016491">
    <property type="term" value="F:oxidoreductase activity"/>
    <property type="evidence" value="ECO:0007669"/>
    <property type="project" value="UniProtKB-KW"/>
</dbReference>
<dbReference type="EMBL" id="BMIB01000002">
    <property type="protein sequence ID" value="GGH65558.1"/>
    <property type="molecule type" value="Genomic_DNA"/>
</dbReference>